<proteinExistence type="predicted"/>
<dbReference type="AlphaFoldDB" id="A0A0A8ZVK1"/>
<evidence type="ECO:0000313" key="1">
    <source>
        <dbReference type="EMBL" id="JAD40790.1"/>
    </source>
</evidence>
<name>A0A0A8ZVK1_ARUDO</name>
<sequence>MDDKNNLRQNGSYFYRNPISCTGKTMLLYKI</sequence>
<organism evidence="1">
    <name type="scientific">Arundo donax</name>
    <name type="common">Giant reed</name>
    <name type="synonym">Donax arundinaceus</name>
    <dbReference type="NCBI Taxonomy" id="35708"/>
    <lineage>
        <taxon>Eukaryota</taxon>
        <taxon>Viridiplantae</taxon>
        <taxon>Streptophyta</taxon>
        <taxon>Embryophyta</taxon>
        <taxon>Tracheophyta</taxon>
        <taxon>Spermatophyta</taxon>
        <taxon>Magnoliopsida</taxon>
        <taxon>Liliopsida</taxon>
        <taxon>Poales</taxon>
        <taxon>Poaceae</taxon>
        <taxon>PACMAD clade</taxon>
        <taxon>Arundinoideae</taxon>
        <taxon>Arundineae</taxon>
        <taxon>Arundo</taxon>
    </lineage>
</organism>
<reference evidence="1" key="2">
    <citation type="journal article" date="2015" name="Data Brief">
        <title>Shoot transcriptome of the giant reed, Arundo donax.</title>
        <authorList>
            <person name="Barrero R.A."/>
            <person name="Guerrero F.D."/>
            <person name="Moolhuijzen P."/>
            <person name="Goolsby J.A."/>
            <person name="Tidwell J."/>
            <person name="Bellgard S.E."/>
            <person name="Bellgard M.I."/>
        </authorList>
    </citation>
    <scope>NUCLEOTIDE SEQUENCE</scope>
    <source>
        <tissue evidence="1">Shoot tissue taken approximately 20 cm above the soil surface</tissue>
    </source>
</reference>
<reference evidence="1" key="1">
    <citation type="submission" date="2014-09" db="EMBL/GenBank/DDBJ databases">
        <authorList>
            <person name="Magalhaes I.L.F."/>
            <person name="Oliveira U."/>
            <person name="Santos F.R."/>
            <person name="Vidigal T.H.D.A."/>
            <person name="Brescovit A.D."/>
            <person name="Santos A.J."/>
        </authorList>
    </citation>
    <scope>NUCLEOTIDE SEQUENCE</scope>
    <source>
        <tissue evidence="1">Shoot tissue taken approximately 20 cm above the soil surface</tissue>
    </source>
</reference>
<protein>
    <submittedName>
        <fullName evidence="1">Uncharacterized protein</fullName>
    </submittedName>
</protein>
<accession>A0A0A8ZVK1</accession>
<dbReference type="EMBL" id="GBRH01257105">
    <property type="protein sequence ID" value="JAD40790.1"/>
    <property type="molecule type" value="Transcribed_RNA"/>
</dbReference>